<protein>
    <submittedName>
        <fullName evidence="1">Zinc/iron-chelating domain-containing protein</fullName>
    </submittedName>
</protein>
<gene>
    <name evidence="1" type="ORF">CH341_28025</name>
</gene>
<keyword evidence="2" id="KW-1185">Reference proteome</keyword>
<evidence type="ECO:0000313" key="2">
    <source>
        <dbReference type="Proteomes" id="UP000249130"/>
    </source>
</evidence>
<comment type="caution">
    <text evidence="1">The sequence shown here is derived from an EMBL/GenBank/DDBJ whole genome shotgun (WGS) entry which is preliminary data.</text>
</comment>
<accession>A0A327KLJ6</accession>
<reference evidence="1 2" key="1">
    <citation type="submission" date="2017-07" db="EMBL/GenBank/DDBJ databases">
        <title>Draft Genome Sequences of Select Purple Nonsulfur Bacteria.</title>
        <authorList>
            <person name="Lasarre B."/>
            <person name="Mckinlay J.B."/>
        </authorList>
    </citation>
    <scope>NUCLEOTIDE SEQUENCE [LARGE SCALE GENOMIC DNA]</scope>
    <source>
        <strain evidence="1 2">DSM 5909</strain>
    </source>
</reference>
<dbReference type="EMBL" id="NPEX01000368">
    <property type="protein sequence ID" value="RAI38345.1"/>
    <property type="molecule type" value="Genomic_DNA"/>
</dbReference>
<sequence>MDWSCQACGACCATSAEWPRFSLESDEVLALIPAAFVDDPNGRMRCEGDRCSALLGEVGKATACAVYTVRPEVCRTCQPGDPECRMARARHGL</sequence>
<dbReference type="AlphaFoldDB" id="A0A327KLJ6"/>
<organism evidence="1 2">
    <name type="scientific">Rhodoplanes roseus</name>
    <dbReference type="NCBI Taxonomy" id="29409"/>
    <lineage>
        <taxon>Bacteria</taxon>
        <taxon>Pseudomonadati</taxon>
        <taxon>Pseudomonadota</taxon>
        <taxon>Alphaproteobacteria</taxon>
        <taxon>Hyphomicrobiales</taxon>
        <taxon>Nitrobacteraceae</taxon>
        <taxon>Rhodoplanes</taxon>
    </lineage>
</organism>
<name>A0A327KLJ6_9BRAD</name>
<dbReference type="Proteomes" id="UP000249130">
    <property type="component" value="Unassembled WGS sequence"/>
</dbReference>
<dbReference type="Pfam" id="PF03692">
    <property type="entry name" value="CxxCxxCC"/>
    <property type="match status" value="1"/>
</dbReference>
<proteinExistence type="predicted"/>
<evidence type="ECO:0000313" key="1">
    <source>
        <dbReference type="EMBL" id="RAI38345.1"/>
    </source>
</evidence>
<dbReference type="OrthoDB" id="196483at2"/>
<dbReference type="InterPro" id="IPR005358">
    <property type="entry name" value="Puta_zinc/iron-chelating_dom"/>
</dbReference>